<organism evidence="2 3">
    <name type="scientific">Rhododendron simsii</name>
    <name type="common">Sims's rhododendron</name>
    <dbReference type="NCBI Taxonomy" id="118357"/>
    <lineage>
        <taxon>Eukaryota</taxon>
        <taxon>Viridiplantae</taxon>
        <taxon>Streptophyta</taxon>
        <taxon>Embryophyta</taxon>
        <taxon>Tracheophyta</taxon>
        <taxon>Spermatophyta</taxon>
        <taxon>Magnoliopsida</taxon>
        <taxon>eudicotyledons</taxon>
        <taxon>Gunneridae</taxon>
        <taxon>Pentapetalae</taxon>
        <taxon>asterids</taxon>
        <taxon>Ericales</taxon>
        <taxon>Ericaceae</taxon>
        <taxon>Ericoideae</taxon>
        <taxon>Rhodoreae</taxon>
        <taxon>Rhododendron</taxon>
    </lineage>
</organism>
<dbReference type="EMBL" id="WJXA01000010">
    <property type="protein sequence ID" value="KAF7129403.1"/>
    <property type="molecule type" value="Genomic_DNA"/>
</dbReference>
<keyword evidence="3" id="KW-1185">Reference proteome</keyword>
<feature type="domain" description="F-box" evidence="1">
    <location>
        <begin position="204"/>
        <end position="245"/>
    </location>
</feature>
<reference evidence="2" key="1">
    <citation type="submission" date="2019-11" db="EMBL/GenBank/DDBJ databases">
        <authorList>
            <person name="Liu Y."/>
            <person name="Hou J."/>
            <person name="Li T.-Q."/>
            <person name="Guan C.-H."/>
            <person name="Wu X."/>
            <person name="Wu H.-Z."/>
            <person name="Ling F."/>
            <person name="Zhang R."/>
            <person name="Shi X.-G."/>
            <person name="Ren J.-P."/>
            <person name="Chen E.-F."/>
            <person name="Sun J.-M."/>
        </authorList>
    </citation>
    <scope>NUCLEOTIDE SEQUENCE</scope>
    <source>
        <strain evidence="2">Adult_tree_wgs_1</strain>
        <tissue evidence="2">Leaves</tissue>
    </source>
</reference>
<accession>A0A834L9N9</accession>
<proteinExistence type="predicted"/>
<dbReference type="PANTHER" id="PTHR47123:SF6">
    <property type="entry name" value="F-BOX PROTEIN SKIP23-LIKE ISOFORM X1"/>
    <property type="match status" value="1"/>
</dbReference>
<dbReference type="SMART" id="SM00256">
    <property type="entry name" value="FBOX"/>
    <property type="match status" value="1"/>
</dbReference>
<comment type="caution">
    <text evidence="2">The sequence shown here is derived from an EMBL/GenBank/DDBJ whole genome shotgun (WGS) entry which is preliminary data.</text>
</comment>
<dbReference type="InterPro" id="IPR051304">
    <property type="entry name" value="SCF_F-box_domain"/>
</dbReference>
<sequence length="830" mass="94011">MAVELARGCGETLRLQYVIAEMGEILKEAYAEYGYSFPSDSESDFESSLPWVSIKGFDVVVPTNVAGCGILKPFQWSFEVDEPVLNHLKYCAELAVKSYNKNYKTTFAFGKLLKANRESCCSVNYITFEAMDGSSGDKNRGALHGINAAAISICQPFSAKKIIKTPFTLFFSTPWPVSSSTTISNSASTKPNITCMALVQWSELPRDLLKSIGTRLDNRTDVLRFRSVCSSWRNSIPPFRKWPIQRFTLPNGRGSLRLTATTIYRLRPIDTPPDSAPPNSPPPKPWLVRVSDSHETRLLNPLSDVQIKPPCSPLLVNLSQFRIYEIGRSYRVNYVDLADFGVLADIEQDWAIHFDKVVFLSDTDGNDAVVVALQSHHHIIGGYLAAIRLREDEFMPIAYSRGNEFHDIIHFNGRIFAVDVYGNCYTVDALLNISLIAPQLNGQVAGKKNLVESSGELIMVERFFNKTWYDEENGVSITEVSGGNEMQSWFRVYKLDEVEHKWVELTNLGDRMLFVGKDCCFSVTGTDFDGFDCRGNCIFFVDEYCMLFDENYHDQYDELRVLGEMEIGVFNLEDSSVGPLVCFPGYADLFWPPPSWFAPVPSSTFNPPCRDKNYSDLINFKGKIYALSFEGDFLVIDSSLNITEYSSPLDPPGRNRRYLVESCGELWLLNSRWIVPPSNNDRFDLMTETWEIAKFAWNEIAIWFLVFKLDEEEHKWVEVPDPGDRIFFAGRDCSFTVSAADFEGNCKRNCIFFLNDACNTFDENYHDDYDALRGSGGKEPEIYLLGDRSVDRLVAYPGYANLFWPLPSWLALGPERRSASHNACSSSFQP</sequence>
<dbReference type="PANTHER" id="PTHR47123">
    <property type="entry name" value="F-BOX PROTEIN SKIP23"/>
    <property type="match status" value="1"/>
</dbReference>
<evidence type="ECO:0000313" key="2">
    <source>
        <dbReference type="EMBL" id="KAF7129403.1"/>
    </source>
</evidence>
<dbReference type="Proteomes" id="UP000626092">
    <property type="component" value="Unassembled WGS sequence"/>
</dbReference>
<dbReference type="InterPro" id="IPR001810">
    <property type="entry name" value="F-box_dom"/>
</dbReference>
<dbReference type="OrthoDB" id="638130at2759"/>
<dbReference type="Pfam" id="PF00646">
    <property type="entry name" value="F-box"/>
    <property type="match status" value="1"/>
</dbReference>
<gene>
    <name evidence="2" type="ORF">RHSIM_Rhsim10G0203700</name>
</gene>
<dbReference type="Pfam" id="PF03478">
    <property type="entry name" value="Beta-prop_KIB1-4"/>
    <property type="match status" value="2"/>
</dbReference>
<dbReference type="Gene3D" id="1.20.1280.50">
    <property type="match status" value="1"/>
</dbReference>
<protein>
    <recommendedName>
        <fullName evidence="1">F-box domain-containing protein</fullName>
    </recommendedName>
</protein>
<dbReference type="InterPro" id="IPR005174">
    <property type="entry name" value="KIB1-4_b-propeller"/>
</dbReference>
<evidence type="ECO:0000259" key="1">
    <source>
        <dbReference type="SMART" id="SM00256"/>
    </source>
</evidence>
<evidence type="ECO:0000313" key="3">
    <source>
        <dbReference type="Proteomes" id="UP000626092"/>
    </source>
</evidence>
<dbReference type="AlphaFoldDB" id="A0A834L9N9"/>
<name>A0A834L9N9_RHOSS</name>